<dbReference type="Pfam" id="PF25372">
    <property type="entry name" value="DUF7885"/>
    <property type="match status" value="1"/>
</dbReference>
<dbReference type="Gene3D" id="3.80.10.10">
    <property type="entry name" value="Ribonuclease Inhibitor"/>
    <property type="match status" value="2"/>
</dbReference>
<sequence length="610" mass="67644">MEKIQEPGARCQRGNGGGCVGDGDLMDRLPECILMNILGRLDLESLCSVAPVSTTLNILVSHSLSCITTLDLYGFPPDVSILDKVLRNNKVLQCLTLDCSRLDDSAINFFAKEHLHKLVLMKCNQFSTRFFGEIGEYCPNLRVFMVEIISGVGYCDNQTITKTNLSEMGSHLEILWIRFVHFQVDEFFGIESFPATLEVLLLQSITEQQAIQSIVASTSTNLVNLSNLGTSLQKLSLIVDIITDELLGVIVLGLPILSELYLQDLPLTEPLIHHDMSNDGFRMLGSLNNLTRLSLVRKRVRSSHPKFFTKVTDMGIFLFSEECKTLESITFSGFAKVTDAGFTSIINSSTNMKRIEIINAKMLSDSTFSNLSGGALCSLLVLLKLVSCRYLTCETVMAMIPFCKNLETLNLSGCINIGDESMVSISKLGKLTTLDLRWTNITEKGLSIVGNTNSPIMSLSIRSCSRVSSLVIHNGTLIGKTLTSLDLSSIPGITDYSIFTIAEVCTEIKDLCLRCCYSITDASIEALGLLERYDRERQSCLQRLDLFKCTRLTCTSYRILTGMFFRKLHWVGIGSTSFEYCHVDVKKPCIVFCRNGCEMGCLDGCHSILL</sequence>
<keyword evidence="3" id="KW-1185">Reference proteome</keyword>
<dbReference type="SUPFAM" id="SSF81383">
    <property type="entry name" value="F-box domain"/>
    <property type="match status" value="1"/>
</dbReference>
<evidence type="ECO:0000313" key="3">
    <source>
        <dbReference type="Proteomes" id="UP000036987"/>
    </source>
</evidence>
<organism evidence="2 3">
    <name type="scientific">Zostera marina</name>
    <name type="common">Eelgrass</name>
    <dbReference type="NCBI Taxonomy" id="29655"/>
    <lineage>
        <taxon>Eukaryota</taxon>
        <taxon>Viridiplantae</taxon>
        <taxon>Streptophyta</taxon>
        <taxon>Embryophyta</taxon>
        <taxon>Tracheophyta</taxon>
        <taxon>Spermatophyta</taxon>
        <taxon>Magnoliopsida</taxon>
        <taxon>Liliopsida</taxon>
        <taxon>Zosteraceae</taxon>
        <taxon>Zostera</taxon>
    </lineage>
</organism>
<dbReference type="InterPro" id="IPR036047">
    <property type="entry name" value="F-box-like_dom_sf"/>
</dbReference>
<dbReference type="GO" id="GO:0031146">
    <property type="term" value="P:SCF-dependent proteasomal ubiquitin-dependent protein catabolic process"/>
    <property type="evidence" value="ECO:0000318"/>
    <property type="project" value="GO_Central"/>
</dbReference>
<dbReference type="AlphaFoldDB" id="A0A0K9PYW0"/>
<dbReference type="InterPro" id="IPR032675">
    <property type="entry name" value="LRR_dom_sf"/>
</dbReference>
<evidence type="ECO:0000313" key="2">
    <source>
        <dbReference type="EMBL" id="KMZ74243.1"/>
    </source>
</evidence>
<dbReference type="PROSITE" id="PS50181">
    <property type="entry name" value="FBOX"/>
    <property type="match status" value="1"/>
</dbReference>
<dbReference type="PANTHER" id="PTHR13318">
    <property type="entry name" value="PARTNER OF PAIRED, ISOFORM B-RELATED"/>
    <property type="match status" value="1"/>
</dbReference>
<protein>
    <recommendedName>
        <fullName evidence="1">F-box domain-containing protein</fullName>
    </recommendedName>
</protein>
<dbReference type="SMART" id="SM00367">
    <property type="entry name" value="LRR_CC"/>
    <property type="match status" value="5"/>
</dbReference>
<evidence type="ECO:0000259" key="1">
    <source>
        <dbReference type="PROSITE" id="PS50181"/>
    </source>
</evidence>
<dbReference type="GO" id="GO:0019005">
    <property type="term" value="C:SCF ubiquitin ligase complex"/>
    <property type="evidence" value="ECO:0000318"/>
    <property type="project" value="GO_Central"/>
</dbReference>
<dbReference type="Proteomes" id="UP000036987">
    <property type="component" value="Unassembled WGS sequence"/>
</dbReference>
<dbReference type="EMBL" id="LFYR01000379">
    <property type="protein sequence ID" value="KMZ74243.1"/>
    <property type="molecule type" value="Genomic_DNA"/>
</dbReference>
<dbReference type="OrthoDB" id="2585512at2759"/>
<dbReference type="OMA" id="GWQFHRS"/>
<feature type="domain" description="F-box" evidence="1">
    <location>
        <begin position="23"/>
        <end position="70"/>
    </location>
</feature>
<dbReference type="PANTHER" id="PTHR13318:SF225">
    <property type="entry name" value="F-BOX DOMAIN-CONTAINING PROTEIN"/>
    <property type="match status" value="1"/>
</dbReference>
<proteinExistence type="predicted"/>
<name>A0A0K9PYW0_ZOSMR</name>
<dbReference type="InterPro" id="IPR006553">
    <property type="entry name" value="Leu-rich_rpt_Cys-con_subtyp"/>
</dbReference>
<gene>
    <name evidence="2" type="ORF">ZOSMA_132G00160</name>
</gene>
<accession>A0A0K9PYW0</accession>
<dbReference type="Pfam" id="PF00646">
    <property type="entry name" value="F-box"/>
    <property type="match status" value="1"/>
</dbReference>
<dbReference type="CDD" id="cd09917">
    <property type="entry name" value="F-box_SF"/>
    <property type="match status" value="1"/>
</dbReference>
<dbReference type="SUPFAM" id="SSF52058">
    <property type="entry name" value="L domain-like"/>
    <property type="match status" value="1"/>
</dbReference>
<reference evidence="3" key="1">
    <citation type="journal article" date="2016" name="Nature">
        <title>The genome of the seagrass Zostera marina reveals angiosperm adaptation to the sea.</title>
        <authorList>
            <person name="Olsen J.L."/>
            <person name="Rouze P."/>
            <person name="Verhelst B."/>
            <person name="Lin Y.-C."/>
            <person name="Bayer T."/>
            <person name="Collen J."/>
            <person name="Dattolo E."/>
            <person name="De Paoli E."/>
            <person name="Dittami S."/>
            <person name="Maumus F."/>
            <person name="Michel G."/>
            <person name="Kersting A."/>
            <person name="Lauritano C."/>
            <person name="Lohaus R."/>
            <person name="Toepel M."/>
            <person name="Tonon T."/>
            <person name="Vanneste K."/>
            <person name="Amirebrahimi M."/>
            <person name="Brakel J."/>
            <person name="Bostroem C."/>
            <person name="Chovatia M."/>
            <person name="Grimwood J."/>
            <person name="Jenkins J.W."/>
            <person name="Jueterbock A."/>
            <person name="Mraz A."/>
            <person name="Stam W.T."/>
            <person name="Tice H."/>
            <person name="Bornberg-Bauer E."/>
            <person name="Green P.J."/>
            <person name="Pearson G.A."/>
            <person name="Procaccini G."/>
            <person name="Duarte C.M."/>
            <person name="Schmutz J."/>
            <person name="Reusch T.B.H."/>
            <person name="Van de Peer Y."/>
        </authorList>
    </citation>
    <scope>NUCLEOTIDE SEQUENCE [LARGE SCALE GENOMIC DNA]</scope>
    <source>
        <strain evidence="3">cv. Finnish</strain>
    </source>
</reference>
<dbReference type="InterPro" id="IPR001810">
    <property type="entry name" value="F-box_dom"/>
</dbReference>
<comment type="caution">
    <text evidence="2">The sequence shown here is derived from an EMBL/GenBank/DDBJ whole genome shotgun (WGS) entry which is preliminary data.</text>
</comment>
<dbReference type="STRING" id="29655.A0A0K9PYW0"/>
<dbReference type="SUPFAM" id="SSF52047">
    <property type="entry name" value="RNI-like"/>
    <property type="match status" value="1"/>
</dbReference>
<dbReference type="InterPro" id="IPR057207">
    <property type="entry name" value="FBXL15_LRR"/>
</dbReference>